<evidence type="ECO:0000259" key="3">
    <source>
        <dbReference type="SMART" id="SM00331"/>
    </source>
</evidence>
<feature type="transmembrane region" description="Helical" evidence="2">
    <location>
        <begin position="131"/>
        <end position="150"/>
    </location>
</feature>
<dbReference type="AlphaFoldDB" id="A0A1K1Q5B7"/>
<dbReference type="PANTHER" id="PTHR43156">
    <property type="entry name" value="STAGE II SPORULATION PROTEIN E-RELATED"/>
    <property type="match status" value="1"/>
</dbReference>
<feature type="transmembrane region" description="Helical" evidence="2">
    <location>
        <begin position="12"/>
        <end position="30"/>
    </location>
</feature>
<name>A0A1K1Q5B7_RUMFL</name>
<evidence type="ECO:0000256" key="2">
    <source>
        <dbReference type="SAM" id="Phobius"/>
    </source>
</evidence>
<dbReference type="InterPro" id="IPR052016">
    <property type="entry name" value="Bact_Sigma-Reg"/>
</dbReference>
<proteinExistence type="predicted"/>
<dbReference type="GO" id="GO:0016791">
    <property type="term" value="F:phosphatase activity"/>
    <property type="evidence" value="ECO:0007669"/>
    <property type="project" value="TreeGrafter"/>
</dbReference>
<dbReference type="InterPro" id="IPR045768">
    <property type="entry name" value="SpoIIE_N"/>
</dbReference>
<dbReference type="Pfam" id="PF19732">
    <property type="entry name" value="SpoIIE_N"/>
    <property type="match status" value="1"/>
</dbReference>
<protein>
    <submittedName>
        <fullName evidence="4">Stage II sporulation protein E</fullName>
    </submittedName>
</protein>
<feature type="domain" description="PPM-type phosphatase" evidence="3">
    <location>
        <begin position="535"/>
        <end position="741"/>
    </location>
</feature>
<organism evidence="4 5">
    <name type="scientific">Ruminococcus flavefaciens</name>
    <dbReference type="NCBI Taxonomy" id="1265"/>
    <lineage>
        <taxon>Bacteria</taxon>
        <taxon>Bacillati</taxon>
        <taxon>Bacillota</taxon>
        <taxon>Clostridia</taxon>
        <taxon>Eubacteriales</taxon>
        <taxon>Oscillospiraceae</taxon>
        <taxon>Ruminococcus</taxon>
    </lineage>
</organism>
<dbReference type="Pfam" id="PF07228">
    <property type="entry name" value="SpoIIE"/>
    <property type="match status" value="1"/>
</dbReference>
<keyword evidence="2" id="KW-0812">Transmembrane</keyword>
<dbReference type="PANTHER" id="PTHR43156:SF2">
    <property type="entry name" value="STAGE II SPORULATION PROTEIN E"/>
    <property type="match status" value="1"/>
</dbReference>
<reference evidence="4 5" key="1">
    <citation type="submission" date="2016-11" db="EMBL/GenBank/DDBJ databases">
        <authorList>
            <person name="Jaros S."/>
            <person name="Januszkiewicz K."/>
            <person name="Wedrychowicz H."/>
        </authorList>
    </citation>
    <scope>NUCLEOTIDE SEQUENCE [LARGE SCALE GENOMIC DNA]</scope>
    <source>
        <strain evidence="4 5">YL228</strain>
    </source>
</reference>
<evidence type="ECO:0000256" key="1">
    <source>
        <dbReference type="ARBA" id="ARBA00022801"/>
    </source>
</evidence>
<evidence type="ECO:0000313" key="5">
    <source>
        <dbReference type="Proteomes" id="UP000183461"/>
    </source>
</evidence>
<dbReference type="SMART" id="SM00331">
    <property type="entry name" value="PP2C_SIG"/>
    <property type="match status" value="1"/>
</dbReference>
<keyword evidence="1" id="KW-0378">Hydrolase</keyword>
<dbReference type="RefSeq" id="WP_072301385.1">
    <property type="nucleotide sequence ID" value="NZ_FPIP01000013.1"/>
</dbReference>
<sequence length="744" mass="80084">MINLKKITSWKYFGTAAAFSASFAVGFFMSDVKIAGIASFADISAAGAVGLTSSAAVFTGSLVRSILGGSIGHNIVKLSALALIVMIKMFLEPKNDPKLCGINTFVSILASGAAVSAVIGELLYKLPFYAFYGAVAGFAAYSAALIITGLKHRRVIDLSGSGGLSCAVIYIVLISALCAVKLPALNAGVILGAAITLGGAYFYKQTGGVICGTLTVCGAFLASGTVGTDIVLLPAAGLLTGFLRRQKPQTAATGFVGISFVLTALTGLTMGSFDNMLDIICGAFIFIPLSQRFSDKWIRIGGEETAFSDIIGTRMDFLSKTVKELRTESERISKMLAVGSDKKKEIEDNCERVCSMCYRKPFCWKSDRYNTYRGFSKLSEMTEFAAESFPSELADCLHKSEVLDAFAKSSHEKAAAKLMEMRFSESRSILHEQLKITEELVRSAGEKVDVRYSENVSRSIRKKLEKFGIEPKNVIAYYNSKNRLLAEVYFSAECCPESSTRVCDLITDELHLQLDHTEPIRSGNEIRIRIFEKPAYSIEVAAASSCADSSSENGDTHAVFCDGEGTAYVTLSDGMGTGKDAAAQSRLVVGLFRRLVTSGVDFGSAIKLINSVMVTKSHDESFATLDAVRIDLDECGLTVIKSGAAATLIRHRGSVLKITSPTFPIGIYESSEVFVRECGFEEGDIVIMFSDGISEGAFPFIKELLLGGDDLRHIVDEICAKSEVFNPNIHADDVTVIGVKVIRS</sequence>
<feature type="transmembrane region" description="Helical" evidence="2">
    <location>
        <begin position="185"/>
        <end position="203"/>
    </location>
</feature>
<feature type="transmembrane region" description="Helical" evidence="2">
    <location>
        <begin position="251"/>
        <end position="273"/>
    </location>
</feature>
<dbReference type="EMBL" id="FPIP01000013">
    <property type="protein sequence ID" value="SFW54326.1"/>
    <property type="molecule type" value="Genomic_DNA"/>
</dbReference>
<feature type="transmembrane region" description="Helical" evidence="2">
    <location>
        <begin position="162"/>
        <end position="180"/>
    </location>
</feature>
<dbReference type="InterPro" id="IPR036457">
    <property type="entry name" value="PPM-type-like_dom_sf"/>
</dbReference>
<dbReference type="Proteomes" id="UP000183461">
    <property type="component" value="Unassembled WGS sequence"/>
</dbReference>
<evidence type="ECO:0000313" key="4">
    <source>
        <dbReference type="EMBL" id="SFW54326.1"/>
    </source>
</evidence>
<feature type="transmembrane region" description="Helical" evidence="2">
    <location>
        <begin position="75"/>
        <end position="91"/>
    </location>
</feature>
<feature type="transmembrane region" description="Helical" evidence="2">
    <location>
        <begin position="103"/>
        <end position="124"/>
    </location>
</feature>
<dbReference type="SUPFAM" id="SSF81606">
    <property type="entry name" value="PP2C-like"/>
    <property type="match status" value="1"/>
</dbReference>
<accession>A0A1K1Q5B7</accession>
<keyword evidence="2" id="KW-0472">Membrane</keyword>
<dbReference type="InterPro" id="IPR001932">
    <property type="entry name" value="PPM-type_phosphatase-like_dom"/>
</dbReference>
<gene>
    <name evidence="4" type="ORF">SAMN02910280_0350</name>
</gene>
<feature type="transmembrane region" description="Helical" evidence="2">
    <location>
        <begin position="209"/>
        <end position="239"/>
    </location>
</feature>
<dbReference type="Gene3D" id="3.60.40.10">
    <property type="entry name" value="PPM-type phosphatase domain"/>
    <property type="match status" value="1"/>
</dbReference>
<feature type="transmembrane region" description="Helical" evidence="2">
    <location>
        <begin position="36"/>
        <end position="63"/>
    </location>
</feature>
<keyword evidence="2" id="KW-1133">Transmembrane helix</keyword>